<keyword evidence="3" id="KW-1185">Reference proteome</keyword>
<dbReference type="InterPro" id="IPR009839">
    <property type="entry name" value="SseB_N"/>
</dbReference>
<evidence type="ECO:0000259" key="1">
    <source>
        <dbReference type="Pfam" id="PF07179"/>
    </source>
</evidence>
<reference evidence="2 3" key="1">
    <citation type="submission" date="2024-08" db="EMBL/GenBank/DDBJ databases">
        <title>Genome mining of Saccharopolyspora cebuensis PGLac3 from Nigerian medicinal plant.</title>
        <authorList>
            <person name="Ezeobiora C.E."/>
            <person name="Igbokwe N.H."/>
            <person name="Amin D.H."/>
            <person name="Mendie U.E."/>
        </authorList>
    </citation>
    <scope>NUCLEOTIDE SEQUENCE [LARGE SCALE GENOMIC DNA]</scope>
    <source>
        <strain evidence="2 3">PGLac3</strain>
    </source>
</reference>
<proteinExistence type="predicted"/>
<dbReference type="Proteomes" id="UP001564626">
    <property type="component" value="Unassembled WGS sequence"/>
</dbReference>
<protein>
    <submittedName>
        <fullName evidence="2">SAV_915 family protein</fullName>
    </submittedName>
</protein>
<gene>
    <name evidence="2" type="ORF">AB8O55_09885</name>
</gene>
<evidence type="ECO:0000313" key="3">
    <source>
        <dbReference type="Proteomes" id="UP001564626"/>
    </source>
</evidence>
<evidence type="ECO:0000313" key="2">
    <source>
        <dbReference type="EMBL" id="MEY8039705.1"/>
    </source>
</evidence>
<dbReference type="NCBIfam" id="NF042914">
    <property type="entry name" value="SAV915_dom"/>
    <property type="match status" value="1"/>
</dbReference>
<dbReference type="Pfam" id="PF07179">
    <property type="entry name" value="SseB"/>
    <property type="match status" value="1"/>
</dbReference>
<dbReference type="RefSeq" id="WP_345358265.1">
    <property type="nucleotide sequence ID" value="NZ_BAABII010000003.1"/>
</dbReference>
<comment type="caution">
    <text evidence="2">The sequence shown here is derived from an EMBL/GenBank/DDBJ whole genome shotgun (WGS) entry which is preliminary data.</text>
</comment>
<feature type="domain" description="SseB protein N-terminal" evidence="1">
    <location>
        <begin position="35"/>
        <end position="89"/>
    </location>
</feature>
<accession>A0ABV4CF48</accession>
<dbReference type="InterPro" id="IPR049975">
    <property type="entry name" value="SAV_915-like_dom"/>
</dbReference>
<dbReference type="EMBL" id="JBGEHV010000013">
    <property type="protein sequence ID" value="MEY8039705.1"/>
    <property type="molecule type" value="Genomic_DNA"/>
</dbReference>
<organism evidence="2 3">
    <name type="scientific">Saccharopolyspora cebuensis</name>
    <dbReference type="NCBI Taxonomy" id="418759"/>
    <lineage>
        <taxon>Bacteria</taxon>
        <taxon>Bacillati</taxon>
        <taxon>Actinomycetota</taxon>
        <taxon>Actinomycetes</taxon>
        <taxon>Pseudonocardiales</taxon>
        <taxon>Pseudonocardiaceae</taxon>
        <taxon>Saccharopolyspora</taxon>
    </lineage>
</organism>
<name>A0ABV4CF48_9PSEU</name>
<sequence length="121" mass="13222">MAYGDDHVMRAHENVAPSVIDAPLEAAEDELPPTVYLPTNRASTDADVELELRDADDGNRALLVFTSLEQLVQGCGDGQPWVAVPGGHVDDIKARSGADVVLWDAALPVEDRRTRYQEARR</sequence>